<gene>
    <name evidence="1" type="ORF">BN869_000008785_1</name>
</gene>
<protein>
    <submittedName>
        <fullName evidence="1">Uncharacterized protein</fullName>
    </submittedName>
</protein>
<sequence>MRTELNDAPAADLTLKVQMFIATQNLPSMNAARGCCRVANLEVKQEQISSLVELGRYELQEEFVVIEMGSNGGGMDYTL</sequence>
<dbReference type="AlphaFoldDB" id="A0A0B7KB31"/>
<dbReference type="EMBL" id="CDPU01000030">
    <property type="protein sequence ID" value="CEO52727.1"/>
    <property type="molecule type" value="Genomic_DNA"/>
</dbReference>
<proteinExistence type="predicted"/>
<name>A0A0B7KB31_BIOOC</name>
<evidence type="ECO:0000313" key="1">
    <source>
        <dbReference type="EMBL" id="CEO52727.1"/>
    </source>
</evidence>
<accession>A0A0B7KB31</accession>
<reference evidence="1" key="1">
    <citation type="submission" date="2015-01" db="EMBL/GenBank/DDBJ databases">
        <authorList>
            <person name="Durling Mikael"/>
        </authorList>
    </citation>
    <scope>NUCLEOTIDE SEQUENCE</scope>
</reference>
<organism evidence="1">
    <name type="scientific">Bionectria ochroleuca</name>
    <name type="common">Gliocladium roseum</name>
    <dbReference type="NCBI Taxonomy" id="29856"/>
    <lineage>
        <taxon>Eukaryota</taxon>
        <taxon>Fungi</taxon>
        <taxon>Dikarya</taxon>
        <taxon>Ascomycota</taxon>
        <taxon>Pezizomycotina</taxon>
        <taxon>Sordariomycetes</taxon>
        <taxon>Hypocreomycetidae</taxon>
        <taxon>Hypocreales</taxon>
        <taxon>Bionectriaceae</taxon>
        <taxon>Clonostachys</taxon>
    </lineage>
</organism>